<evidence type="ECO:0000313" key="1">
    <source>
        <dbReference type="EMBL" id="MBG6067860.1"/>
    </source>
</evidence>
<protein>
    <recommendedName>
        <fullName evidence="3">Recombination protein RecR</fullName>
    </recommendedName>
</protein>
<gene>
    <name evidence="1" type="ORF">IW248_004147</name>
</gene>
<dbReference type="Proteomes" id="UP000614915">
    <property type="component" value="Unassembled WGS sequence"/>
</dbReference>
<comment type="caution">
    <text evidence="1">The sequence shown here is derived from an EMBL/GenBank/DDBJ whole genome shotgun (WGS) entry which is preliminary data.</text>
</comment>
<keyword evidence="2" id="KW-1185">Reference proteome</keyword>
<organism evidence="1 2">
    <name type="scientific">Micromonospora ureilytica</name>
    <dbReference type="NCBI Taxonomy" id="709868"/>
    <lineage>
        <taxon>Bacteria</taxon>
        <taxon>Bacillati</taxon>
        <taxon>Actinomycetota</taxon>
        <taxon>Actinomycetes</taxon>
        <taxon>Micromonosporales</taxon>
        <taxon>Micromonosporaceae</taxon>
        <taxon>Micromonospora</taxon>
    </lineage>
</organism>
<name>A0ABS0JM30_9ACTN</name>
<reference evidence="1 2" key="1">
    <citation type="submission" date="2020-11" db="EMBL/GenBank/DDBJ databases">
        <title>Sequencing the genomes of 1000 actinobacteria strains.</title>
        <authorList>
            <person name="Klenk H.-P."/>
        </authorList>
    </citation>
    <scope>NUCLEOTIDE SEQUENCE [LARGE SCALE GENOMIC DNA]</scope>
    <source>
        <strain evidence="1 2">DSM 101692</strain>
    </source>
</reference>
<accession>A0ABS0JM30</accession>
<proteinExistence type="predicted"/>
<evidence type="ECO:0000313" key="2">
    <source>
        <dbReference type="Proteomes" id="UP000614915"/>
    </source>
</evidence>
<evidence type="ECO:0008006" key="3">
    <source>
        <dbReference type="Google" id="ProtNLM"/>
    </source>
</evidence>
<dbReference type="EMBL" id="JADOTX010000001">
    <property type="protein sequence ID" value="MBG6067860.1"/>
    <property type="molecule type" value="Genomic_DNA"/>
</dbReference>
<sequence length="61" mass="6813">MGRNRRPPLEPLPCTACGTSIPYGGHGQPRKVCADVACKRAAGREYKRRHLERKARANEQP</sequence>